<dbReference type="InterPro" id="IPR036390">
    <property type="entry name" value="WH_DNA-bd_sf"/>
</dbReference>
<dbReference type="InterPro" id="IPR013561">
    <property type="entry name" value="FilR1_middle_dom"/>
</dbReference>
<evidence type="ECO:0000259" key="1">
    <source>
        <dbReference type="Pfam" id="PF08350"/>
    </source>
</evidence>
<name>A0A0W1RDR5_9EURY</name>
<comment type="caution">
    <text evidence="3">The sequence shown here is derived from an EMBL/GenBank/DDBJ whole genome shotgun (WGS) entry which is preliminary data.</text>
</comment>
<accession>A0A0W1RDR5</accession>
<feature type="domain" description="HVO-A0261-like N-terminal" evidence="2">
    <location>
        <begin position="4"/>
        <end position="88"/>
    </location>
</feature>
<sequence length="267" mass="29160">MTAREDVAFLVGSASRVAVLEQLQRTPQRPMELAETCPCTRETVQRALAGFADRGWVEKCPPQYHLTLGGELVLNQYHALVEASEDASRIAPFAANVGKSFTDLSPKVLQRATVTAGTPENPHSPIDRFVSVLDRDPVDRFRGITPIVSRTFNEAAAGVIGPKTEMELVVDESVLEASTSVDPEAADRASELDQFSLYLSPTPVETGLALFDDYAWLGAYDHGTLVASLDGNDDELVEWVRDEYERVRETAREVEPAPTAVTSPGDE</sequence>
<feature type="domain" description="Methanogenesis regulatory protein FilR1 middle" evidence="1">
    <location>
        <begin position="122"/>
        <end position="249"/>
    </location>
</feature>
<dbReference type="EMBL" id="LOPU01000011">
    <property type="protein sequence ID" value="KTG11194.1"/>
    <property type="molecule type" value="Genomic_DNA"/>
</dbReference>
<dbReference type="SUPFAM" id="SSF46785">
    <property type="entry name" value="Winged helix' DNA-binding domain"/>
    <property type="match status" value="1"/>
</dbReference>
<evidence type="ECO:0000259" key="2">
    <source>
        <dbReference type="Pfam" id="PF25213"/>
    </source>
</evidence>
<dbReference type="Pfam" id="PF08350">
    <property type="entry name" value="FilR1_middle"/>
    <property type="match status" value="1"/>
</dbReference>
<dbReference type="Proteomes" id="UP000054387">
    <property type="component" value="Unassembled WGS sequence"/>
</dbReference>
<dbReference type="AlphaFoldDB" id="A0A0W1RDR5"/>
<dbReference type="RefSeq" id="WP_058580256.1">
    <property type="nucleotide sequence ID" value="NZ_LOPU01000011.1"/>
</dbReference>
<dbReference type="Pfam" id="PF25213">
    <property type="entry name" value="HVO_A0261_N"/>
    <property type="match status" value="1"/>
</dbReference>
<dbReference type="InterPro" id="IPR036388">
    <property type="entry name" value="WH-like_DNA-bd_sf"/>
</dbReference>
<dbReference type="InterPro" id="IPR057527">
    <property type="entry name" value="HVO_A0261-like_N"/>
</dbReference>
<reference evidence="3 4" key="1">
    <citation type="submission" date="2015-12" db="EMBL/GenBank/DDBJ databases">
        <title>Haloprofundus marisrubri gen. nov., sp. nov., an extremely halophilic archaeon isolated from the Discovery deep brine-seawater interface in the Red Sea.</title>
        <authorList>
            <person name="Zhang G."/>
            <person name="Stingl U."/>
            <person name="Rashid M."/>
        </authorList>
    </citation>
    <scope>NUCLEOTIDE SEQUENCE [LARGE SCALE GENOMIC DNA]</scope>
    <source>
        <strain evidence="3 4">SB9</strain>
    </source>
</reference>
<dbReference type="OrthoDB" id="330490at2157"/>
<evidence type="ECO:0000313" key="3">
    <source>
        <dbReference type="EMBL" id="KTG11194.1"/>
    </source>
</evidence>
<keyword evidence="4" id="KW-1185">Reference proteome</keyword>
<protein>
    <submittedName>
        <fullName evidence="3">Uncharacterized protein</fullName>
    </submittedName>
</protein>
<proteinExistence type="predicted"/>
<evidence type="ECO:0000313" key="4">
    <source>
        <dbReference type="Proteomes" id="UP000054387"/>
    </source>
</evidence>
<organism evidence="3 4">
    <name type="scientific">Haloprofundus marisrubri</name>
    <dbReference type="NCBI Taxonomy" id="1514971"/>
    <lineage>
        <taxon>Archaea</taxon>
        <taxon>Methanobacteriati</taxon>
        <taxon>Methanobacteriota</taxon>
        <taxon>Stenosarchaea group</taxon>
        <taxon>Halobacteria</taxon>
        <taxon>Halobacteriales</taxon>
        <taxon>Haloferacaceae</taxon>
        <taxon>Haloprofundus</taxon>
    </lineage>
</organism>
<gene>
    <name evidence="3" type="ORF">AUR64_04480</name>
</gene>
<dbReference type="Gene3D" id="1.10.10.10">
    <property type="entry name" value="Winged helix-like DNA-binding domain superfamily/Winged helix DNA-binding domain"/>
    <property type="match status" value="1"/>
</dbReference>